<dbReference type="Pfam" id="PF13577">
    <property type="entry name" value="SnoaL_4"/>
    <property type="match status" value="1"/>
</dbReference>
<organism evidence="2 3">
    <name type="scientific">Bionectria ochroleuca</name>
    <name type="common">Gliocladium roseum</name>
    <dbReference type="NCBI Taxonomy" id="29856"/>
    <lineage>
        <taxon>Eukaryota</taxon>
        <taxon>Fungi</taxon>
        <taxon>Dikarya</taxon>
        <taxon>Ascomycota</taxon>
        <taxon>Pezizomycotina</taxon>
        <taxon>Sordariomycetes</taxon>
        <taxon>Hypocreomycetidae</taxon>
        <taxon>Hypocreales</taxon>
        <taxon>Bionectriaceae</taxon>
        <taxon>Clonostachys</taxon>
    </lineage>
</organism>
<reference evidence="2" key="1">
    <citation type="submission" date="2020-10" db="EMBL/GenBank/DDBJ databases">
        <title>High-Quality Genome Resource of Clonostachys rosea strain S41 by Oxford Nanopore Long-Read Sequencing.</title>
        <authorList>
            <person name="Wang H."/>
        </authorList>
    </citation>
    <scope>NUCLEOTIDE SEQUENCE</scope>
    <source>
        <strain evidence="2">S41</strain>
    </source>
</reference>
<dbReference type="Proteomes" id="UP000616885">
    <property type="component" value="Unassembled WGS sequence"/>
</dbReference>
<evidence type="ECO:0000313" key="3">
    <source>
        <dbReference type="Proteomes" id="UP000616885"/>
    </source>
</evidence>
<dbReference type="SUPFAM" id="SSF54427">
    <property type="entry name" value="NTF2-like"/>
    <property type="match status" value="1"/>
</dbReference>
<dbReference type="InterPro" id="IPR037401">
    <property type="entry name" value="SnoaL-like"/>
</dbReference>
<dbReference type="AlphaFoldDB" id="A0A8H7NLF1"/>
<dbReference type="InterPro" id="IPR032710">
    <property type="entry name" value="NTF2-like_dom_sf"/>
</dbReference>
<sequence length="158" mass="17257">MAAVSYVLPAKLSGALSDREQITDTLYRLVLAFDHADEDLLKSALTDDAVVEIVGFPSSKGISELKEAIFGRVSKLETTHSLSNIRVSIESATSARASCTSVAQHVRPGKGFDQGPHRLLGGGFYICDLIKEGDLWKIKQWMAKPTWYEGDPAIAYEV</sequence>
<dbReference type="CDD" id="cd00531">
    <property type="entry name" value="NTF2_like"/>
    <property type="match status" value="1"/>
</dbReference>
<dbReference type="EMBL" id="JADCTT010000002">
    <property type="protein sequence ID" value="KAF9757863.1"/>
    <property type="molecule type" value="Genomic_DNA"/>
</dbReference>
<gene>
    <name evidence="2" type="ORF">IM811_008807</name>
</gene>
<evidence type="ECO:0000313" key="2">
    <source>
        <dbReference type="EMBL" id="KAF9757863.1"/>
    </source>
</evidence>
<name>A0A8H7NLF1_BIOOC</name>
<evidence type="ECO:0000259" key="1">
    <source>
        <dbReference type="Pfam" id="PF13577"/>
    </source>
</evidence>
<dbReference type="Gene3D" id="3.10.450.50">
    <property type="match status" value="1"/>
</dbReference>
<accession>A0A8H7NLF1</accession>
<protein>
    <recommendedName>
        <fullName evidence="1">SnoaL-like domain-containing protein</fullName>
    </recommendedName>
</protein>
<feature type="domain" description="SnoaL-like" evidence="1">
    <location>
        <begin position="15"/>
        <end position="141"/>
    </location>
</feature>
<comment type="caution">
    <text evidence="2">The sequence shown here is derived from an EMBL/GenBank/DDBJ whole genome shotgun (WGS) entry which is preliminary data.</text>
</comment>
<proteinExistence type="predicted"/>